<reference evidence="4 5" key="1">
    <citation type="journal article" date="2024" name="Chem. Sci.">
        <title>Discovery of megapolipeptins by genome mining of a Burkholderiales bacteria collection.</title>
        <authorList>
            <person name="Paulo B.S."/>
            <person name="Recchia M.J.J."/>
            <person name="Lee S."/>
            <person name="Fergusson C.H."/>
            <person name="Romanowski S.B."/>
            <person name="Hernandez A."/>
            <person name="Krull N."/>
            <person name="Liu D.Y."/>
            <person name="Cavanagh H."/>
            <person name="Bos A."/>
            <person name="Gray C.A."/>
            <person name="Murphy B.T."/>
            <person name="Linington R.G."/>
            <person name="Eustaquio A.S."/>
        </authorList>
    </citation>
    <scope>NUCLEOTIDE SEQUENCE [LARGE SCALE GENOMIC DNA]</scope>
    <source>
        <strain evidence="4 5">RL17-350-BIC-A</strain>
    </source>
</reference>
<keyword evidence="5" id="KW-1185">Reference proteome</keyword>
<feature type="domain" description="Response regulatory" evidence="3">
    <location>
        <begin position="3"/>
        <end position="115"/>
    </location>
</feature>
<dbReference type="InterPro" id="IPR011006">
    <property type="entry name" value="CheY-like_superfamily"/>
</dbReference>
<feature type="modified residue" description="4-aspartylphosphate" evidence="2">
    <location>
        <position position="52"/>
    </location>
</feature>
<dbReference type="PROSITE" id="PS50110">
    <property type="entry name" value="RESPONSE_REGULATORY"/>
    <property type="match status" value="1"/>
</dbReference>
<dbReference type="EMBL" id="JAQQEZ010000117">
    <property type="protein sequence ID" value="MFM0008521.1"/>
    <property type="molecule type" value="Genomic_DNA"/>
</dbReference>
<evidence type="ECO:0000256" key="1">
    <source>
        <dbReference type="ARBA" id="ARBA00022553"/>
    </source>
</evidence>
<evidence type="ECO:0000256" key="2">
    <source>
        <dbReference type="PROSITE-ProRule" id="PRU00169"/>
    </source>
</evidence>
<dbReference type="CDD" id="cd17546">
    <property type="entry name" value="REC_hyHK_CKI1_RcsC-like"/>
    <property type="match status" value="1"/>
</dbReference>
<dbReference type="RefSeq" id="WP_408183584.1">
    <property type="nucleotide sequence ID" value="NZ_JAQQEZ010000117.1"/>
</dbReference>
<sequence length="145" mass="16200">MSTVLLVDDDLDNLWALQLALESGGHHVVLAQNGAEALHKVLREMPRLIVTDWQMPKMDGDELCRRVRCQPAFAHLPIVMLSAMPEPRDGPPCWSAFFRKPADLAMLLRTVDTFVAGRLAAVSARPGAEGRAASRWRPVNPRRWP</sequence>
<dbReference type="Proteomes" id="UP001629230">
    <property type="component" value="Unassembled WGS sequence"/>
</dbReference>
<evidence type="ECO:0000259" key="3">
    <source>
        <dbReference type="PROSITE" id="PS50110"/>
    </source>
</evidence>
<accession>A0ABW9B914</accession>
<dbReference type="Gene3D" id="3.40.50.2300">
    <property type="match status" value="1"/>
</dbReference>
<dbReference type="SMART" id="SM00448">
    <property type="entry name" value="REC"/>
    <property type="match status" value="1"/>
</dbReference>
<name>A0ABW9B914_9BURK</name>
<protein>
    <submittedName>
        <fullName evidence="4">Response regulator</fullName>
    </submittedName>
</protein>
<dbReference type="Pfam" id="PF00072">
    <property type="entry name" value="Response_reg"/>
    <property type="match status" value="1"/>
</dbReference>
<proteinExistence type="predicted"/>
<gene>
    <name evidence="4" type="ORF">PQR57_47520</name>
</gene>
<dbReference type="PANTHER" id="PTHR44591">
    <property type="entry name" value="STRESS RESPONSE REGULATOR PROTEIN 1"/>
    <property type="match status" value="1"/>
</dbReference>
<comment type="caution">
    <text evidence="4">The sequence shown here is derived from an EMBL/GenBank/DDBJ whole genome shotgun (WGS) entry which is preliminary data.</text>
</comment>
<keyword evidence="1 2" id="KW-0597">Phosphoprotein</keyword>
<dbReference type="InterPro" id="IPR001789">
    <property type="entry name" value="Sig_transdc_resp-reg_receiver"/>
</dbReference>
<evidence type="ECO:0000313" key="5">
    <source>
        <dbReference type="Proteomes" id="UP001629230"/>
    </source>
</evidence>
<dbReference type="SUPFAM" id="SSF52172">
    <property type="entry name" value="CheY-like"/>
    <property type="match status" value="1"/>
</dbReference>
<dbReference type="InterPro" id="IPR050595">
    <property type="entry name" value="Bact_response_regulator"/>
</dbReference>
<evidence type="ECO:0000313" key="4">
    <source>
        <dbReference type="EMBL" id="MFM0008521.1"/>
    </source>
</evidence>
<organism evidence="4 5">
    <name type="scientific">Paraburkholderia dipogonis</name>
    <dbReference type="NCBI Taxonomy" id="1211383"/>
    <lineage>
        <taxon>Bacteria</taxon>
        <taxon>Pseudomonadati</taxon>
        <taxon>Pseudomonadota</taxon>
        <taxon>Betaproteobacteria</taxon>
        <taxon>Burkholderiales</taxon>
        <taxon>Burkholderiaceae</taxon>
        <taxon>Paraburkholderia</taxon>
    </lineage>
</organism>
<dbReference type="PANTHER" id="PTHR44591:SF3">
    <property type="entry name" value="RESPONSE REGULATORY DOMAIN-CONTAINING PROTEIN"/>
    <property type="match status" value="1"/>
</dbReference>